<keyword evidence="2 6" id="KW-0812">Transmembrane</keyword>
<organism evidence="7 8">
    <name type="scientific">Rhizodiscina lignyota</name>
    <dbReference type="NCBI Taxonomy" id="1504668"/>
    <lineage>
        <taxon>Eukaryota</taxon>
        <taxon>Fungi</taxon>
        <taxon>Dikarya</taxon>
        <taxon>Ascomycota</taxon>
        <taxon>Pezizomycotina</taxon>
        <taxon>Dothideomycetes</taxon>
        <taxon>Pleosporomycetidae</taxon>
        <taxon>Aulographales</taxon>
        <taxon>Rhizodiscinaceae</taxon>
        <taxon>Rhizodiscina</taxon>
    </lineage>
</organism>
<keyword evidence="8" id="KW-1185">Reference proteome</keyword>
<feature type="transmembrane region" description="Helical" evidence="6">
    <location>
        <begin position="87"/>
        <end position="110"/>
    </location>
</feature>
<evidence type="ECO:0000256" key="2">
    <source>
        <dbReference type="ARBA" id="ARBA00022692"/>
    </source>
</evidence>
<dbReference type="AlphaFoldDB" id="A0A9P4I5Y3"/>
<dbReference type="PANTHER" id="PTHR43066">
    <property type="entry name" value="RHOMBOID-RELATED PROTEIN"/>
    <property type="match status" value="1"/>
</dbReference>
<feature type="transmembrane region" description="Helical" evidence="6">
    <location>
        <begin position="49"/>
        <end position="75"/>
    </location>
</feature>
<feature type="non-terminal residue" evidence="7">
    <location>
        <position position="244"/>
    </location>
</feature>
<evidence type="ECO:0000256" key="4">
    <source>
        <dbReference type="ARBA" id="ARBA00023136"/>
    </source>
</evidence>
<keyword evidence="3 6" id="KW-1133">Transmembrane helix</keyword>
<dbReference type="Proteomes" id="UP000799772">
    <property type="component" value="Unassembled WGS sequence"/>
</dbReference>
<sequence>MQTSGFSNAPVTRLLIAWIVVGSMLATLTDTKMFFYIQVVPHFWAYWQWWRVFIWQACYTNSTEVLFACLTLYHLRIIERLWGSRKFASFILLTLPYTSLLPPLILALILRPLSLNTLNYLPAGPTPLLFALLAQYHAAIPPTYRYKLATTATPTPSTAAMSAITLTFTSKTTSYFLPLQLSLAQLPGSLLCAGVGWAVGYAWRNEVLPCSEWRVPGWVVGEKGSGAGAQGRGGEGFEGLRRRL</sequence>
<evidence type="ECO:0000256" key="6">
    <source>
        <dbReference type="SAM" id="Phobius"/>
    </source>
</evidence>
<evidence type="ECO:0000313" key="7">
    <source>
        <dbReference type="EMBL" id="KAF2092687.1"/>
    </source>
</evidence>
<dbReference type="GO" id="GO:0004252">
    <property type="term" value="F:serine-type endopeptidase activity"/>
    <property type="evidence" value="ECO:0007669"/>
    <property type="project" value="TreeGrafter"/>
</dbReference>
<comment type="subcellular location">
    <subcellularLocation>
        <location evidence="1">Membrane</location>
        <topology evidence="1">Multi-pass membrane protein</topology>
    </subcellularLocation>
</comment>
<dbReference type="InterPro" id="IPR035952">
    <property type="entry name" value="Rhomboid-like_sf"/>
</dbReference>
<proteinExistence type="predicted"/>
<feature type="region of interest" description="Disordered" evidence="5">
    <location>
        <begin position="225"/>
        <end position="244"/>
    </location>
</feature>
<name>A0A9P4I5Y3_9PEZI</name>
<dbReference type="Gene3D" id="1.20.1540.10">
    <property type="entry name" value="Rhomboid-like"/>
    <property type="match status" value="1"/>
</dbReference>
<gene>
    <name evidence="7" type="ORF">NA57DRAFT_23834</name>
</gene>
<dbReference type="PANTHER" id="PTHR43066:SF21">
    <property type="entry name" value="UBIQUITIN-ASSOCIATED DOMAIN-CONTAINING PROTEIN 2"/>
    <property type="match status" value="1"/>
</dbReference>
<feature type="transmembrane region" description="Helical" evidence="6">
    <location>
        <begin position="12"/>
        <end position="29"/>
    </location>
</feature>
<protein>
    <recommendedName>
        <fullName evidence="9">Derlin</fullName>
    </recommendedName>
</protein>
<dbReference type="GO" id="GO:0016020">
    <property type="term" value="C:membrane"/>
    <property type="evidence" value="ECO:0007669"/>
    <property type="project" value="UniProtKB-SubCell"/>
</dbReference>
<reference evidence="7" key="1">
    <citation type="journal article" date="2020" name="Stud. Mycol.">
        <title>101 Dothideomycetes genomes: a test case for predicting lifestyles and emergence of pathogens.</title>
        <authorList>
            <person name="Haridas S."/>
            <person name="Albert R."/>
            <person name="Binder M."/>
            <person name="Bloem J."/>
            <person name="Labutti K."/>
            <person name="Salamov A."/>
            <person name="Andreopoulos B."/>
            <person name="Baker S."/>
            <person name="Barry K."/>
            <person name="Bills G."/>
            <person name="Bluhm B."/>
            <person name="Cannon C."/>
            <person name="Castanera R."/>
            <person name="Culley D."/>
            <person name="Daum C."/>
            <person name="Ezra D."/>
            <person name="Gonzalez J."/>
            <person name="Henrissat B."/>
            <person name="Kuo A."/>
            <person name="Liang C."/>
            <person name="Lipzen A."/>
            <person name="Lutzoni F."/>
            <person name="Magnuson J."/>
            <person name="Mondo S."/>
            <person name="Nolan M."/>
            <person name="Ohm R."/>
            <person name="Pangilinan J."/>
            <person name="Park H.-J."/>
            <person name="Ramirez L."/>
            <person name="Alfaro M."/>
            <person name="Sun H."/>
            <person name="Tritt A."/>
            <person name="Yoshinaga Y."/>
            <person name="Zwiers L.-H."/>
            <person name="Turgeon B."/>
            <person name="Goodwin S."/>
            <person name="Spatafora J."/>
            <person name="Crous P."/>
            <person name="Grigoriev I."/>
        </authorList>
    </citation>
    <scope>NUCLEOTIDE SEQUENCE</scope>
    <source>
        <strain evidence="7">CBS 133067</strain>
    </source>
</reference>
<evidence type="ECO:0000256" key="3">
    <source>
        <dbReference type="ARBA" id="ARBA00022989"/>
    </source>
</evidence>
<feature type="compositionally biased region" description="Gly residues" evidence="5">
    <location>
        <begin position="225"/>
        <end position="237"/>
    </location>
</feature>
<evidence type="ECO:0000256" key="5">
    <source>
        <dbReference type="SAM" id="MobiDB-lite"/>
    </source>
</evidence>
<keyword evidence="4 6" id="KW-0472">Membrane</keyword>
<dbReference type="SUPFAM" id="SSF144091">
    <property type="entry name" value="Rhomboid-like"/>
    <property type="match status" value="1"/>
</dbReference>
<evidence type="ECO:0008006" key="9">
    <source>
        <dbReference type="Google" id="ProtNLM"/>
    </source>
</evidence>
<comment type="caution">
    <text evidence="7">The sequence shown here is derived from an EMBL/GenBank/DDBJ whole genome shotgun (WGS) entry which is preliminary data.</text>
</comment>
<dbReference type="OrthoDB" id="272778at2759"/>
<accession>A0A9P4I5Y3</accession>
<evidence type="ECO:0000313" key="8">
    <source>
        <dbReference type="Proteomes" id="UP000799772"/>
    </source>
</evidence>
<evidence type="ECO:0000256" key="1">
    <source>
        <dbReference type="ARBA" id="ARBA00004141"/>
    </source>
</evidence>
<dbReference type="EMBL" id="ML978143">
    <property type="protein sequence ID" value="KAF2092687.1"/>
    <property type="molecule type" value="Genomic_DNA"/>
</dbReference>